<name>A0A2S7WC42_9FLAO</name>
<accession>A0A2S7WC42</accession>
<protein>
    <submittedName>
        <fullName evidence="2">Uncharacterized protein</fullName>
    </submittedName>
</protein>
<evidence type="ECO:0000313" key="3">
    <source>
        <dbReference type="Proteomes" id="UP000237608"/>
    </source>
</evidence>
<comment type="caution">
    <text evidence="2">The sequence shown here is derived from an EMBL/GenBank/DDBJ whole genome shotgun (WGS) entry which is preliminary data.</text>
</comment>
<feature type="chain" id="PRO_5015779523" evidence="1">
    <location>
        <begin position="22"/>
        <end position="303"/>
    </location>
</feature>
<dbReference type="RefSeq" id="WP_105046346.1">
    <property type="nucleotide sequence ID" value="NZ_CP150662.1"/>
</dbReference>
<keyword evidence="1" id="KW-0732">Signal</keyword>
<organism evidence="2 3">
    <name type="scientific">Polaribacter gangjinensis</name>
    <dbReference type="NCBI Taxonomy" id="574710"/>
    <lineage>
        <taxon>Bacteria</taxon>
        <taxon>Pseudomonadati</taxon>
        <taxon>Bacteroidota</taxon>
        <taxon>Flavobacteriia</taxon>
        <taxon>Flavobacteriales</taxon>
        <taxon>Flavobacteriaceae</taxon>
    </lineage>
</organism>
<keyword evidence="3" id="KW-1185">Reference proteome</keyword>
<gene>
    <name evidence="2" type="ORF">BTO13_08075</name>
</gene>
<dbReference type="Proteomes" id="UP000237608">
    <property type="component" value="Unassembled WGS sequence"/>
</dbReference>
<evidence type="ECO:0000256" key="1">
    <source>
        <dbReference type="SAM" id="SignalP"/>
    </source>
</evidence>
<evidence type="ECO:0000313" key="2">
    <source>
        <dbReference type="EMBL" id="PQJ75205.1"/>
    </source>
</evidence>
<sequence>MKKLFTFLAIVFLTITTYTQVGIGTTNPDNSAALEINSTTKGLLIPRMTTTQRNSISSPGDGLVIYNTTVKCLEFYVGNGIWHNTCGGNVYLEYPEGTVFCASGPTQIVDVINPNTGKIWMDRNLGATQVATSSTDAASYGDLYQWGRGADGHQCRNSATTTILSSTDQPGHGDFIIDNNYTLDTYSNMEWRSPTNTNLWQGVNGVNNPCPNGYRIPTQAELNVERGSWSSPDSQGALTSPLKLTMAGYRSGSSANIFSVGSLGSYWSSTYSSAPQTLSLRSSSSGTSEYFPATGMSIRCIKN</sequence>
<reference evidence="2 3" key="1">
    <citation type="submission" date="2016-12" db="EMBL/GenBank/DDBJ databases">
        <title>Trade-off between light-utilization and light-protection in marine flavobacteria.</title>
        <authorList>
            <person name="Kumagai Y."/>
            <person name="Yoshizawa S."/>
            <person name="Kogure K."/>
            <person name="Iwasaki W."/>
        </authorList>
    </citation>
    <scope>NUCLEOTIDE SEQUENCE [LARGE SCALE GENOMIC DNA]</scope>
    <source>
        <strain evidence="2 3">KCTC 22729</strain>
    </source>
</reference>
<dbReference type="AlphaFoldDB" id="A0A2S7WC42"/>
<proteinExistence type="predicted"/>
<dbReference type="OrthoDB" id="9798299at2"/>
<dbReference type="EMBL" id="MSCL01000001">
    <property type="protein sequence ID" value="PQJ75205.1"/>
    <property type="molecule type" value="Genomic_DNA"/>
</dbReference>
<feature type="signal peptide" evidence="1">
    <location>
        <begin position="1"/>
        <end position="21"/>
    </location>
</feature>